<feature type="region of interest" description="Disordered" evidence="1">
    <location>
        <begin position="1"/>
        <end position="30"/>
    </location>
</feature>
<dbReference type="EMBL" id="AZIL01000877">
    <property type="protein sequence ID" value="EWM25615.1"/>
    <property type="molecule type" value="Genomic_DNA"/>
</dbReference>
<gene>
    <name evidence="2" type="ORF">Naga_101172g2</name>
</gene>
<name>W7TF41_9STRA</name>
<reference evidence="2 3" key="1">
    <citation type="journal article" date="2014" name="Mol. Plant">
        <title>Chromosome Scale Genome Assembly and Transcriptome Profiling of Nannochloropsis gaditana in Nitrogen Depletion.</title>
        <authorList>
            <person name="Corteggiani Carpinelli E."/>
            <person name="Telatin A."/>
            <person name="Vitulo N."/>
            <person name="Forcato C."/>
            <person name="D'Angelo M."/>
            <person name="Schiavon R."/>
            <person name="Vezzi A."/>
            <person name="Giacometti G.M."/>
            <person name="Morosinotto T."/>
            <person name="Valle G."/>
        </authorList>
    </citation>
    <scope>NUCLEOTIDE SEQUENCE [LARGE SCALE GENOMIC DNA]</scope>
    <source>
        <strain evidence="2 3">B-31</strain>
    </source>
</reference>
<sequence>MEPGVEGLEEKVEREEGKEEKEEVEEVDDGQPQLLNYIGEGLEGDLFYESVRWQGQVFRMGDCVEVLLAGSGTEEAPRGFAEILWIWWASEGQEPS</sequence>
<dbReference type="Proteomes" id="UP000019335">
    <property type="component" value="Chromosome 11"/>
</dbReference>
<evidence type="ECO:0000313" key="3">
    <source>
        <dbReference type="Proteomes" id="UP000019335"/>
    </source>
</evidence>
<proteinExistence type="predicted"/>
<organism evidence="2 3">
    <name type="scientific">Nannochloropsis gaditana</name>
    <dbReference type="NCBI Taxonomy" id="72520"/>
    <lineage>
        <taxon>Eukaryota</taxon>
        <taxon>Sar</taxon>
        <taxon>Stramenopiles</taxon>
        <taxon>Ochrophyta</taxon>
        <taxon>Eustigmatophyceae</taxon>
        <taxon>Eustigmatales</taxon>
        <taxon>Monodopsidaceae</taxon>
        <taxon>Nannochloropsis</taxon>
    </lineage>
</organism>
<comment type="caution">
    <text evidence="2">The sequence shown here is derived from an EMBL/GenBank/DDBJ whole genome shotgun (WGS) entry which is preliminary data.</text>
</comment>
<protein>
    <submittedName>
        <fullName evidence="2">Uncharacterized protein</fullName>
    </submittedName>
</protein>
<keyword evidence="3" id="KW-1185">Reference proteome</keyword>
<evidence type="ECO:0000313" key="2">
    <source>
        <dbReference type="EMBL" id="EWM25615.1"/>
    </source>
</evidence>
<accession>W7TF41</accession>
<feature type="compositionally biased region" description="Basic and acidic residues" evidence="1">
    <location>
        <begin position="8"/>
        <end position="21"/>
    </location>
</feature>
<evidence type="ECO:0000256" key="1">
    <source>
        <dbReference type="SAM" id="MobiDB-lite"/>
    </source>
</evidence>
<dbReference type="AlphaFoldDB" id="W7TF41"/>